<dbReference type="Proteomes" id="UP000663860">
    <property type="component" value="Unassembled WGS sequence"/>
</dbReference>
<accession>A0A814RP92</accession>
<dbReference type="InterPro" id="IPR029058">
    <property type="entry name" value="AB_hydrolase_fold"/>
</dbReference>
<dbReference type="AlphaFoldDB" id="A0A814RP92"/>
<dbReference type="PANTHER" id="PTHR48081:SF8">
    <property type="entry name" value="ALPHA_BETA HYDROLASE FOLD-3 DOMAIN-CONTAINING PROTEIN-RELATED"/>
    <property type="match status" value="1"/>
</dbReference>
<evidence type="ECO:0000313" key="4">
    <source>
        <dbReference type="Proteomes" id="UP000663860"/>
    </source>
</evidence>
<organism evidence="3 4">
    <name type="scientific">Adineta steineri</name>
    <dbReference type="NCBI Taxonomy" id="433720"/>
    <lineage>
        <taxon>Eukaryota</taxon>
        <taxon>Metazoa</taxon>
        <taxon>Spiralia</taxon>
        <taxon>Gnathifera</taxon>
        <taxon>Rotifera</taxon>
        <taxon>Eurotatoria</taxon>
        <taxon>Bdelloidea</taxon>
        <taxon>Adinetida</taxon>
        <taxon>Adinetidae</taxon>
        <taxon>Adineta</taxon>
    </lineage>
</organism>
<dbReference type="PANTHER" id="PTHR48081">
    <property type="entry name" value="AB HYDROLASE SUPERFAMILY PROTEIN C4A8.06C"/>
    <property type="match status" value="1"/>
</dbReference>
<feature type="domain" description="Alpha/beta hydrolase fold-3" evidence="2">
    <location>
        <begin position="143"/>
        <end position="347"/>
    </location>
</feature>
<dbReference type="InterPro" id="IPR050300">
    <property type="entry name" value="GDXG_lipolytic_enzyme"/>
</dbReference>
<protein>
    <recommendedName>
        <fullName evidence="2">Alpha/beta hydrolase fold-3 domain-containing protein</fullName>
    </recommendedName>
</protein>
<gene>
    <name evidence="3" type="ORF">IZO911_LOCUS24954</name>
</gene>
<dbReference type="Gene3D" id="3.40.50.1820">
    <property type="entry name" value="alpha/beta hydrolase"/>
    <property type="match status" value="1"/>
</dbReference>
<comment type="caution">
    <text evidence="3">The sequence shown here is derived from an EMBL/GenBank/DDBJ whole genome shotgun (WGS) entry which is preliminary data.</text>
</comment>
<dbReference type="Pfam" id="PF07859">
    <property type="entry name" value="Abhydrolase_3"/>
    <property type="match status" value="1"/>
</dbReference>
<evidence type="ECO:0000256" key="1">
    <source>
        <dbReference type="ARBA" id="ARBA00022801"/>
    </source>
</evidence>
<reference evidence="3" key="1">
    <citation type="submission" date="2021-02" db="EMBL/GenBank/DDBJ databases">
        <authorList>
            <person name="Nowell W R."/>
        </authorList>
    </citation>
    <scope>NUCLEOTIDE SEQUENCE</scope>
</reference>
<evidence type="ECO:0000313" key="3">
    <source>
        <dbReference type="EMBL" id="CAF1136000.1"/>
    </source>
</evidence>
<keyword evidence="1" id="KW-0378">Hydrolase</keyword>
<evidence type="ECO:0000259" key="2">
    <source>
        <dbReference type="Pfam" id="PF07859"/>
    </source>
</evidence>
<dbReference type="EMBL" id="CAJNOE010000306">
    <property type="protein sequence ID" value="CAF1136000.1"/>
    <property type="molecule type" value="Genomic_DNA"/>
</dbReference>
<dbReference type="GO" id="GO:0016787">
    <property type="term" value="F:hydrolase activity"/>
    <property type="evidence" value="ECO:0007669"/>
    <property type="project" value="UniProtKB-KW"/>
</dbReference>
<sequence>MSFLTGVFGLLKKFVLFILILAIAIPIRYGSTDYRHLSIRLFHSLLSLKYSFIPDQTRPTLSADYRAFEALIRMRPLLNHDSSLDSLDTIKKIRSSFSESAVTPKPSQCEINNEIIDYNGHLVNAYWINYPSKNFEKKSDKLILYFHGGAYFAGNIKVYDGFECHLSKLFNATILHVEYRLCPEHPLPAAVDDSVAVYRALLHRNVLPSQIMIMGDSAGGGLSLLTIQALITNELPIPRGVIVLSPWTDLSGTAESYTRNQHTDVMIRFDNHKWLIEQLLGSNQSELSFDNAIFSPLFGSFEKFPPMYINVGTAEILEDDSKRLLKKAEEVNLDVTYEEGLHLMHVYPLFFLYYPEARDTLDNINKWVQTIYNQKLIE</sequence>
<dbReference type="InterPro" id="IPR013094">
    <property type="entry name" value="AB_hydrolase_3"/>
</dbReference>
<proteinExistence type="predicted"/>
<name>A0A814RP92_9BILA</name>
<dbReference type="SUPFAM" id="SSF53474">
    <property type="entry name" value="alpha/beta-Hydrolases"/>
    <property type="match status" value="1"/>
</dbReference>